<dbReference type="InterPro" id="IPR036396">
    <property type="entry name" value="Cyt_P450_sf"/>
</dbReference>
<evidence type="ECO:0000256" key="4">
    <source>
        <dbReference type="ARBA" id="ARBA00022723"/>
    </source>
</evidence>
<dbReference type="PANTHER" id="PTHR46206">
    <property type="entry name" value="CYTOCHROME P450"/>
    <property type="match status" value="1"/>
</dbReference>
<keyword evidence="5 9" id="KW-0560">Oxidoreductase</keyword>
<dbReference type="Pfam" id="PF00067">
    <property type="entry name" value="p450"/>
    <property type="match status" value="1"/>
</dbReference>
<organism evidence="11 12">
    <name type="scientific">Hirsutella rhossiliensis</name>
    <dbReference type="NCBI Taxonomy" id="111463"/>
    <lineage>
        <taxon>Eukaryota</taxon>
        <taxon>Fungi</taxon>
        <taxon>Dikarya</taxon>
        <taxon>Ascomycota</taxon>
        <taxon>Pezizomycotina</taxon>
        <taxon>Sordariomycetes</taxon>
        <taxon>Hypocreomycetidae</taxon>
        <taxon>Hypocreales</taxon>
        <taxon>Ophiocordycipitaceae</taxon>
        <taxon>Hirsutella</taxon>
    </lineage>
</organism>
<evidence type="ECO:0000256" key="9">
    <source>
        <dbReference type="RuleBase" id="RU000461"/>
    </source>
</evidence>
<dbReference type="RefSeq" id="XP_044715100.1">
    <property type="nucleotide sequence ID" value="XM_044869838.1"/>
</dbReference>
<evidence type="ECO:0000256" key="7">
    <source>
        <dbReference type="ARBA" id="ARBA00023033"/>
    </source>
</evidence>
<gene>
    <name evidence="11" type="ORF">HRG_11368</name>
</gene>
<comment type="similarity">
    <text evidence="2 9">Belongs to the cytochrome P450 family.</text>
</comment>
<dbReference type="InterPro" id="IPR017972">
    <property type="entry name" value="Cyt_P450_CS"/>
</dbReference>
<evidence type="ECO:0000313" key="11">
    <source>
        <dbReference type="EMBL" id="KAH0957586.1"/>
    </source>
</evidence>
<keyword evidence="3 8" id="KW-0349">Heme</keyword>
<accession>A0A9P8SCI1</accession>
<feature type="binding site" description="axial binding residue" evidence="8">
    <location>
        <position position="476"/>
    </location>
    <ligand>
        <name>heme</name>
        <dbReference type="ChEBI" id="CHEBI:30413"/>
    </ligand>
    <ligandPart>
        <name>Fe</name>
        <dbReference type="ChEBI" id="CHEBI:18248"/>
    </ligandPart>
</feature>
<name>A0A9P8SCI1_9HYPO</name>
<dbReference type="InterPro" id="IPR001128">
    <property type="entry name" value="Cyt_P450"/>
</dbReference>
<dbReference type="GO" id="GO:0016705">
    <property type="term" value="F:oxidoreductase activity, acting on paired donors, with incorporation or reduction of molecular oxygen"/>
    <property type="evidence" value="ECO:0007669"/>
    <property type="project" value="InterPro"/>
</dbReference>
<comment type="caution">
    <text evidence="11">The sequence shown here is derived from an EMBL/GenBank/DDBJ whole genome shotgun (WGS) entry which is preliminary data.</text>
</comment>
<feature type="transmembrane region" description="Helical" evidence="10">
    <location>
        <begin position="12"/>
        <end position="34"/>
    </location>
</feature>
<dbReference type="GO" id="GO:0004497">
    <property type="term" value="F:monooxygenase activity"/>
    <property type="evidence" value="ECO:0007669"/>
    <property type="project" value="UniProtKB-KW"/>
</dbReference>
<dbReference type="OrthoDB" id="1844152at2759"/>
<comment type="cofactor">
    <cofactor evidence="1 8">
        <name>heme</name>
        <dbReference type="ChEBI" id="CHEBI:30413"/>
    </cofactor>
</comment>
<evidence type="ECO:0000256" key="1">
    <source>
        <dbReference type="ARBA" id="ARBA00001971"/>
    </source>
</evidence>
<dbReference type="CDD" id="cd11041">
    <property type="entry name" value="CYP503A1-like"/>
    <property type="match status" value="1"/>
</dbReference>
<dbReference type="PRINTS" id="PR00465">
    <property type="entry name" value="EP450IV"/>
</dbReference>
<evidence type="ECO:0000256" key="2">
    <source>
        <dbReference type="ARBA" id="ARBA00010617"/>
    </source>
</evidence>
<dbReference type="Proteomes" id="UP000824596">
    <property type="component" value="Unassembled WGS sequence"/>
</dbReference>
<sequence length="540" mass="60421">MALSELLGAVAWGRVAGYSVLLLVACFVVDFATLPRCPEQIPAFGFGHGIWAHLRNSIAYFTSHKAWVEEGYAKYNKKGLPFAVPAAISRHADIVLPQSLVSWLVEQPDDVLSAHRAHNEILYGDYNFLSRKVAHDGFGGRVVHKSLPRNLPGLIPAVDDEIQHAAGLALGHVTEDEWVSVNLWDLWLEIVPRVTNMMLAGRAVSRDEGFLKAMVAFTDTVVRNCILLGLCPRALHPFVGRLLAIPNWLQWRRAHRTVGPVIEKRLEDMGRMARGDLEYKDWAAPEDFITWLIRLAMKEGRTSDLDPITISLRLLPLEFASIHTTVLTGHSWMLDLLSTPPEEGILDVLGAEVRAHMPASPGGAWTKAALASLMRLDSSIRESQRVSNFADTLIERVVVAPRGLRHPDFDWTLPRGAFVTVNLEGTHHDDDLHSNARAYDPLRFARIREGARGARALGMVTTSDRHFAFGHGRHACPGRFFVAHELKLIMAHLLLNYDFKSLPQRPQPRWIGATNIPPLGARIEIRRKRTDESEIPKRDS</sequence>
<evidence type="ECO:0000256" key="8">
    <source>
        <dbReference type="PIRSR" id="PIRSR602403-1"/>
    </source>
</evidence>
<dbReference type="PANTHER" id="PTHR46206:SF1">
    <property type="entry name" value="P450, PUTATIVE (EUROFUNG)-RELATED"/>
    <property type="match status" value="1"/>
</dbReference>
<evidence type="ECO:0000256" key="5">
    <source>
        <dbReference type="ARBA" id="ARBA00023002"/>
    </source>
</evidence>
<keyword evidence="12" id="KW-1185">Reference proteome</keyword>
<evidence type="ECO:0000313" key="12">
    <source>
        <dbReference type="Proteomes" id="UP000824596"/>
    </source>
</evidence>
<dbReference type="GO" id="GO:0020037">
    <property type="term" value="F:heme binding"/>
    <property type="evidence" value="ECO:0007669"/>
    <property type="project" value="InterPro"/>
</dbReference>
<keyword evidence="4 8" id="KW-0479">Metal-binding</keyword>
<keyword evidence="10" id="KW-0812">Transmembrane</keyword>
<keyword evidence="6 8" id="KW-0408">Iron</keyword>
<dbReference type="EMBL" id="JAIZPD010000020">
    <property type="protein sequence ID" value="KAH0957586.1"/>
    <property type="molecule type" value="Genomic_DNA"/>
</dbReference>
<dbReference type="PROSITE" id="PS00086">
    <property type="entry name" value="CYTOCHROME_P450"/>
    <property type="match status" value="1"/>
</dbReference>
<dbReference type="GO" id="GO:0005506">
    <property type="term" value="F:iron ion binding"/>
    <property type="evidence" value="ECO:0007669"/>
    <property type="project" value="InterPro"/>
</dbReference>
<proteinExistence type="inferred from homology"/>
<keyword evidence="10" id="KW-1133">Transmembrane helix</keyword>
<reference evidence="11" key="1">
    <citation type="submission" date="2021-09" db="EMBL/GenBank/DDBJ databases">
        <title>A high-quality genome of the endoparasitic fungus Hirsutella rhossiliensis with a comparison of Hirsutella genomes reveals transposable elements contributing to genome size variation.</title>
        <authorList>
            <person name="Lin R."/>
            <person name="Jiao Y."/>
            <person name="Sun X."/>
            <person name="Ling J."/>
            <person name="Xie B."/>
            <person name="Cheng X."/>
        </authorList>
    </citation>
    <scope>NUCLEOTIDE SEQUENCE</scope>
    <source>
        <strain evidence="11">HR02</strain>
    </source>
</reference>
<keyword evidence="10" id="KW-0472">Membrane</keyword>
<evidence type="ECO:0000256" key="6">
    <source>
        <dbReference type="ARBA" id="ARBA00023004"/>
    </source>
</evidence>
<evidence type="ECO:0000256" key="3">
    <source>
        <dbReference type="ARBA" id="ARBA00022617"/>
    </source>
</evidence>
<protein>
    <submittedName>
        <fullName evidence="11">Cytochrome p450 domain-containing protein</fullName>
    </submittedName>
</protein>
<dbReference type="SUPFAM" id="SSF48264">
    <property type="entry name" value="Cytochrome P450"/>
    <property type="match status" value="1"/>
</dbReference>
<dbReference type="InterPro" id="IPR002403">
    <property type="entry name" value="Cyt_P450_E_grp-IV"/>
</dbReference>
<dbReference type="AlphaFoldDB" id="A0A9P8SCI1"/>
<keyword evidence="7 9" id="KW-0503">Monooxygenase</keyword>
<dbReference type="GeneID" id="68360496"/>
<evidence type="ECO:0000256" key="10">
    <source>
        <dbReference type="SAM" id="Phobius"/>
    </source>
</evidence>
<dbReference type="Gene3D" id="1.10.630.10">
    <property type="entry name" value="Cytochrome P450"/>
    <property type="match status" value="1"/>
</dbReference>